<name>U2DVQ9_9MOLU</name>
<keyword evidence="1" id="KW-1133">Transmembrane helix</keyword>
<dbReference type="EMBL" id="AFNU02000004">
    <property type="protein sequence ID" value="ERJ12447.1"/>
    <property type="molecule type" value="Genomic_DNA"/>
</dbReference>
<accession>U2DVQ9</accession>
<organism evidence="2 3">
    <name type="scientific">Haloplasma contractile SSD-17B</name>
    <dbReference type="NCBI Taxonomy" id="1033810"/>
    <lineage>
        <taxon>Bacteria</taxon>
        <taxon>Bacillati</taxon>
        <taxon>Mycoplasmatota</taxon>
        <taxon>Mollicutes</taxon>
        <taxon>Haloplasmatales</taxon>
        <taxon>Haloplasmataceae</taxon>
        <taxon>Haloplasma</taxon>
    </lineage>
</organism>
<sequence length="444" mass="50295">MNTFKTYIISLIIIASCLFIASKAISSYNNQTIEDAEHPFILDEVVDLDEDHFYPFVNSEGQYTIVSFINNSMSLKLYDKDFNLISTLSTYINTNSLNSTNTVYATELSNGNYVIVTSQDHILINSDGTIISHSQSDQYQPYYIESTGHQLIDSSGYVLYKGEWSPQTIEVYNNDGTLEKTVDLKTESIHTNFLYLSDEAIIESRNSKLVKYSSDGNTLWEQSIGFYGLSYASDLIETCDGNIVIVGRATKRIGNGNESLINKQSTYGVIIKLNRDTGNIIWSEYYGGFSDDFIINSVTEIVNEFITVGYSYSSFFYDGLRGTDFLIASRFGQNGQQHGSLTLNLDDLQVGVLDHSSNILINNDQIVIYDYIIDQNKSPTTHFDFLLPLEIEDLNNDIYTYSLTLYKIERYLFFSAWGLVGLFIISYIAKRSRLDDGELDIDDL</sequence>
<keyword evidence="3" id="KW-1185">Reference proteome</keyword>
<evidence type="ECO:0000313" key="3">
    <source>
        <dbReference type="Proteomes" id="UP000005707"/>
    </source>
</evidence>
<reference evidence="2 3" key="1">
    <citation type="journal article" date="2011" name="J. Bacteriol.">
        <title>Genome sequence of Haloplasma contractile, an unusual contractile bacterium from a deep-sea anoxic brine lake.</title>
        <authorList>
            <person name="Antunes A."/>
            <person name="Alam I."/>
            <person name="El Dorry H."/>
            <person name="Siam R."/>
            <person name="Robertson A."/>
            <person name="Bajic V.B."/>
            <person name="Stingl U."/>
        </authorList>
    </citation>
    <scope>NUCLEOTIDE SEQUENCE [LARGE SCALE GENOMIC DNA]</scope>
    <source>
        <strain evidence="2 3">SSD-17B</strain>
    </source>
</reference>
<evidence type="ECO:0000313" key="2">
    <source>
        <dbReference type="EMBL" id="ERJ12447.1"/>
    </source>
</evidence>
<protein>
    <submittedName>
        <fullName evidence="2">PKD protein</fullName>
    </submittedName>
</protein>
<gene>
    <name evidence="2" type="ORF">HLPCO_001433</name>
</gene>
<dbReference type="InParanoid" id="U2DVQ9"/>
<dbReference type="Proteomes" id="UP000005707">
    <property type="component" value="Unassembled WGS sequence"/>
</dbReference>
<keyword evidence="1" id="KW-0812">Transmembrane</keyword>
<reference evidence="2 3" key="2">
    <citation type="journal article" date="2013" name="PLoS ONE">
        <title>INDIGO - INtegrated Data Warehouse of MIcrobial GenOmes with Examples from the Red Sea Extremophiles.</title>
        <authorList>
            <person name="Alam I."/>
            <person name="Antunes A."/>
            <person name="Kamau A.A."/>
            <person name="Ba Alawi W."/>
            <person name="Kalkatawi M."/>
            <person name="Stingl U."/>
            <person name="Bajic V.B."/>
        </authorList>
    </citation>
    <scope>NUCLEOTIDE SEQUENCE [LARGE SCALE GENOMIC DNA]</scope>
    <source>
        <strain evidence="2 3">SSD-17B</strain>
    </source>
</reference>
<evidence type="ECO:0000256" key="1">
    <source>
        <dbReference type="SAM" id="Phobius"/>
    </source>
</evidence>
<keyword evidence="1" id="KW-0472">Membrane</keyword>
<dbReference type="RefSeq" id="WP_008824973.1">
    <property type="nucleotide sequence ID" value="NZ_AFNU02000004.1"/>
</dbReference>
<dbReference type="PROSITE" id="PS51257">
    <property type="entry name" value="PROKAR_LIPOPROTEIN"/>
    <property type="match status" value="1"/>
</dbReference>
<dbReference type="SUPFAM" id="SSF63825">
    <property type="entry name" value="YWTD domain"/>
    <property type="match status" value="1"/>
</dbReference>
<feature type="transmembrane region" description="Helical" evidence="1">
    <location>
        <begin position="411"/>
        <end position="429"/>
    </location>
</feature>
<comment type="caution">
    <text evidence="2">The sequence shown here is derived from an EMBL/GenBank/DDBJ whole genome shotgun (WGS) entry which is preliminary data.</text>
</comment>
<proteinExistence type="predicted"/>
<dbReference type="AlphaFoldDB" id="U2DVQ9"/>
<dbReference type="OrthoDB" id="9811934at2"/>